<reference evidence="4 5" key="1">
    <citation type="submission" date="2016-10" db="EMBL/GenBank/DDBJ databases">
        <authorList>
            <person name="de Groot N.N."/>
        </authorList>
    </citation>
    <scope>NUCLEOTIDE SEQUENCE [LARGE SCALE GENOMIC DNA]</scope>
    <source>
        <strain evidence="4 5">DSM 23399</strain>
    </source>
</reference>
<dbReference type="Pfam" id="PF05199">
    <property type="entry name" value="GMC_oxred_C"/>
    <property type="match status" value="1"/>
</dbReference>
<dbReference type="GO" id="GO:0016614">
    <property type="term" value="F:oxidoreductase activity, acting on CH-OH group of donors"/>
    <property type="evidence" value="ECO:0007669"/>
    <property type="project" value="InterPro"/>
</dbReference>
<dbReference type="RefSeq" id="WP_092894396.1">
    <property type="nucleotide sequence ID" value="NZ_FOKK01000001.1"/>
</dbReference>
<evidence type="ECO:0000313" key="4">
    <source>
        <dbReference type="EMBL" id="SFA78147.1"/>
    </source>
</evidence>
<dbReference type="PROSITE" id="PS00624">
    <property type="entry name" value="GMC_OXRED_2"/>
    <property type="match status" value="1"/>
</dbReference>
<dbReference type="InterPro" id="IPR007867">
    <property type="entry name" value="GMC_OxRtase_C"/>
</dbReference>
<proteinExistence type="inferred from homology"/>
<dbReference type="PANTHER" id="PTHR11552:SF152">
    <property type="entry name" value="OXIDASE (CODA), PUTATIVE (AFU_ORTHOLOGUE AFUA_8G04090)-RELATED"/>
    <property type="match status" value="1"/>
</dbReference>
<dbReference type="SUPFAM" id="SSF51905">
    <property type="entry name" value="FAD/NAD(P)-binding domain"/>
    <property type="match status" value="1"/>
</dbReference>
<feature type="domain" description="Glucose-methanol-choline oxidoreductase N-terminal" evidence="3">
    <location>
        <begin position="236"/>
        <end position="250"/>
    </location>
</feature>
<dbReference type="InterPro" id="IPR036188">
    <property type="entry name" value="FAD/NAD-bd_sf"/>
</dbReference>
<dbReference type="AlphaFoldDB" id="A0A1I0VQ30"/>
<dbReference type="SUPFAM" id="SSF54373">
    <property type="entry name" value="FAD-linked reductases, C-terminal domain"/>
    <property type="match status" value="1"/>
</dbReference>
<accession>A0A1I0VQ30</accession>
<sequence>MKYDFIVVGGGSAGVITAYRLAEQKAGNVLLIEAGISDEKREDVLQLDQWQSLLEGELDYDFTIEKQENGNSNMRHSRAKVMGGCSSHNSAIAFQAPDYDFEVWTEMGLEGWTPADVRPFYTKVFEKVNLELSDSGNACGKAMIDASEEYGIPKKDFVQGEYKESAGWFSLNKKGNTRHSSSVAYLHPYDQVPENLTVLTETFAYRLLFDSDKNVTGVETSKGVFEAAKEVILSGGAFQTPQLLMLSGIGAAEHLQEMNIPVLENLPGVGSHLLDHPEGVIMWESAKPVPAETAQKYEIGIFSKTDLSLPIADVMFHLGTEAFDMHTVPAGFPTAEEAFSLTPNVMQAKSEGTVRLQSTDPETAPLIDPKYFSDPEGYDIKVMVESIKIARKIAEQPALKPWIKRELAPGSAIQSDEQIEEYIYKTHNTVYHPAGTCKMASDDDVNQVVNNRLQVKGIGKLRIADASVFPTITSVNPNMTVMMIGERCADFIIQDHS</sequence>
<keyword evidence="5" id="KW-1185">Reference proteome</keyword>
<protein>
    <submittedName>
        <fullName evidence="4">Choline oxidase</fullName>
    </submittedName>
</protein>
<keyword evidence="2" id="KW-0274">FAD</keyword>
<dbReference type="OrthoDB" id="9785276at2"/>
<organism evidence="4 5">
    <name type="scientific">Algoriphagus aquimarinus</name>
    <dbReference type="NCBI Taxonomy" id="237018"/>
    <lineage>
        <taxon>Bacteria</taxon>
        <taxon>Pseudomonadati</taxon>
        <taxon>Bacteroidota</taxon>
        <taxon>Cytophagia</taxon>
        <taxon>Cytophagales</taxon>
        <taxon>Cyclobacteriaceae</taxon>
        <taxon>Algoriphagus</taxon>
    </lineage>
</organism>
<dbReference type="PANTHER" id="PTHR11552">
    <property type="entry name" value="GLUCOSE-METHANOL-CHOLINE GMC OXIDOREDUCTASE"/>
    <property type="match status" value="1"/>
</dbReference>
<dbReference type="STRING" id="237018.SAMN04489723_101300"/>
<keyword evidence="2" id="KW-0285">Flavoprotein</keyword>
<feature type="binding site" evidence="2">
    <location>
        <position position="81"/>
    </location>
    <ligand>
        <name>FAD</name>
        <dbReference type="ChEBI" id="CHEBI:57692"/>
    </ligand>
</feature>
<dbReference type="Pfam" id="PF00732">
    <property type="entry name" value="GMC_oxred_N"/>
    <property type="match status" value="1"/>
</dbReference>
<evidence type="ECO:0000256" key="1">
    <source>
        <dbReference type="ARBA" id="ARBA00010790"/>
    </source>
</evidence>
<evidence type="ECO:0000259" key="3">
    <source>
        <dbReference type="PROSITE" id="PS00624"/>
    </source>
</evidence>
<dbReference type="InterPro" id="IPR012132">
    <property type="entry name" value="GMC_OxRdtase"/>
</dbReference>
<dbReference type="PIRSF" id="PIRSF000137">
    <property type="entry name" value="Alcohol_oxidase"/>
    <property type="match status" value="1"/>
</dbReference>
<dbReference type="GO" id="GO:0050660">
    <property type="term" value="F:flavin adenine dinucleotide binding"/>
    <property type="evidence" value="ECO:0007669"/>
    <property type="project" value="InterPro"/>
</dbReference>
<name>A0A1I0VQ30_9BACT</name>
<evidence type="ECO:0000256" key="2">
    <source>
        <dbReference type="PIRSR" id="PIRSR000137-2"/>
    </source>
</evidence>
<evidence type="ECO:0000313" key="5">
    <source>
        <dbReference type="Proteomes" id="UP000198790"/>
    </source>
</evidence>
<dbReference type="InterPro" id="IPR000172">
    <property type="entry name" value="GMC_OxRdtase_N"/>
</dbReference>
<comment type="cofactor">
    <cofactor evidence="2">
        <name>FAD</name>
        <dbReference type="ChEBI" id="CHEBI:57692"/>
    </cofactor>
</comment>
<comment type="similarity">
    <text evidence="1">Belongs to the GMC oxidoreductase family.</text>
</comment>
<gene>
    <name evidence="4" type="ORF">SAMN04489723_101300</name>
</gene>
<dbReference type="Proteomes" id="UP000198790">
    <property type="component" value="Unassembled WGS sequence"/>
</dbReference>
<dbReference type="EMBL" id="FOKK01000001">
    <property type="protein sequence ID" value="SFA78147.1"/>
    <property type="molecule type" value="Genomic_DNA"/>
</dbReference>
<dbReference type="Gene3D" id="3.50.50.60">
    <property type="entry name" value="FAD/NAD(P)-binding domain"/>
    <property type="match status" value="1"/>
</dbReference>
<dbReference type="Gene3D" id="3.30.410.40">
    <property type="match status" value="1"/>
</dbReference>